<keyword evidence="1" id="KW-0472">Membrane</keyword>
<name>A0ABY6CPG6_9BACT</name>
<dbReference type="Pfam" id="PF14316">
    <property type="entry name" value="DUF4381"/>
    <property type="match status" value="1"/>
</dbReference>
<evidence type="ECO:0000313" key="3">
    <source>
        <dbReference type="Proteomes" id="UP001065174"/>
    </source>
</evidence>
<dbReference type="RefSeq" id="WP_262309369.1">
    <property type="nucleotide sequence ID" value="NZ_CP106679.1"/>
</dbReference>
<organism evidence="2 3">
    <name type="scientific">Reichenbachiella agarivorans</name>
    <dbReference type="NCBI Taxonomy" id="2979464"/>
    <lineage>
        <taxon>Bacteria</taxon>
        <taxon>Pseudomonadati</taxon>
        <taxon>Bacteroidota</taxon>
        <taxon>Cytophagia</taxon>
        <taxon>Cytophagales</taxon>
        <taxon>Reichenbachiellaceae</taxon>
        <taxon>Reichenbachiella</taxon>
    </lineage>
</organism>
<keyword evidence="3" id="KW-1185">Reference proteome</keyword>
<dbReference type="EMBL" id="CP106679">
    <property type="protein sequence ID" value="UXP31930.1"/>
    <property type="molecule type" value="Genomic_DNA"/>
</dbReference>
<accession>A0ABY6CPG6</accession>
<sequence length="163" mass="18424">MTQQPQHIADSVQLSSGAKEIALQGLYEPSPFTFTFETVGWSILLGVIVLILMLVLIFQVRKYIHNRYRREAIQEMEALNQVTLSAIFTIIKGVAIQVFGREQVGALHGGAWLIFLEKSAKGVQFTQYETDICLALYADEQVDETVQQEIISNAKKWILTHAR</sequence>
<evidence type="ECO:0000256" key="1">
    <source>
        <dbReference type="SAM" id="Phobius"/>
    </source>
</evidence>
<feature type="transmembrane region" description="Helical" evidence="1">
    <location>
        <begin position="39"/>
        <end position="60"/>
    </location>
</feature>
<reference evidence="2" key="1">
    <citation type="submission" date="2022-09" db="EMBL/GenBank/DDBJ databases">
        <title>Comparative genomics and taxonomic characterization of three novel marine species of genus Reichenbachiella exhibiting antioxidant and polysaccharide degradation activities.</title>
        <authorList>
            <person name="Muhammad N."/>
            <person name="Lee Y.-J."/>
            <person name="Ko J."/>
            <person name="Kim S.-G."/>
        </authorList>
    </citation>
    <scope>NUCLEOTIDE SEQUENCE</scope>
    <source>
        <strain evidence="2">BKB1-1</strain>
    </source>
</reference>
<evidence type="ECO:0000313" key="2">
    <source>
        <dbReference type="EMBL" id="UXP31930.1"/>
    </source>
</evidence>
<gene>
    <name evidence="2" type="ORF">N6H18_16415</name>
</gene>
<protein>
    <submittedName>
        <fullName evidence="2">DUF4381 domain-containing protein</fullName>
    </submittedName>
</protein>
<keyword evidence="1" id="KW-1133">Transmembrane helix</keyword>
<proteinExistence type="predicted"/>
<dbReference type="InterPro" id="IPR025489">
    <property type="entry name" value="DUF4381"/>
</dbReference>
<dbReference type="Proteomes" id="UP001065174">
    <property type="component" value="Chromosome"/>
</dbReference>
<keyword evidence="1" id="KW-0812">Transmembrane</keyword>